<evidence type="ECO:0000313" key="5">
    <source>
        <dbReference type="EMBL" id="PTW62461.1"/>
    </source>
</evidence>
<gene>
    <name evidence="5" type="ORF">C8N35_101504</name>
</gene>
<proteinExistence type="inferred from homology"/>
<sequence>MPQSDMFGYDLPVESPDARDAWNRTILGCLTHSADAADHLQEAIAREPDFLLATVTRGLFCLLMGRRELVETARQAHRTAEDIRQRNGAGARETLYLDSLALWLQGRTLAAGDALERVLETWPGDALALKLVHAIRFMMGDSTGMRRSIENVLPHYGEDHPAHGYVLGCHAFALEETGDLEAADAVGRRAVAHSPDDAWGIHAVAHVYEMRGERERGIAWLVGRPQGWAHCNNFRYHMWWHLALMHLDRGEIDEVLRLYDERVRHDHTDDYRDISNGASLLARLEMEGVDVGGRWQELADLSAGRTEDGCLVFADLHYMLALVGGRREGAVDKLLCRLRMSGERALSDMDAVTASAGVSSAQALQAYQHGDYGAAYRGLARARPNLQSVGGSHAQRDVFEQIMIEAAMRAGLLRDARRLLEDRLAHRSGRDGFASRRLSALDQALAEGTPTTARRSA</sequence>
<protein>
    <recommendedName>
        <fullName evidence="2">Tetratricopeptide repeat protein 38</fullName>
    </recommendedName>
</protein>
<name>A0A2T5VFC2_9HYPH</name>
<evidence type="ECO:0000256" key="4">
    <source>
        <dbReference type="ARBA" id="ARBA00022803"/>
    </source>
</evidence>
<dbReference type="RefSeq" id="WP_107988028.1">
    <property type="nucleotide sequence ID" value="NZ_QAYG01000001.1"/>
</dbReference>
<reference evidence="5 6" key="1">
    <citation type="submission" date="2018-04" db="EMBL/GenBank/DDBJ databases">
        <title>Genomic Encyclopedia of Archaeal and Bacterial Type Strains, Phase II (KMG-II): from individual species to whole genera.</title>
        <authorList>
            <person name="Goeker M."/>
        </authorList>
    </citation>
    <scope>NUCLEOTIDE SEQUENCE [LARGE SCALE GENOMIC DNA]</scope>
    <source>
        <strain evidence="5 6">DSM 23382</strain>
    </source>
</reference>
<dbReference type="PANTHER" id="PTHR16263">
    <property type="entry name" value="TETRATRICOPEPTIDE REPEAT PROTEIN 38"/>
    <property type="match status" value="1"/>
</dbReference>
<accession>A0A2T5VFC2</accession>
<evidence type="ECO:0000256" key="2">
    <source>
        <dbReference type="ARBA" id="ARBA00019992"/>
    </source>
</evidence>
<keyword evidence="4" id="KW-0802">TPR repeat</keyword>
<evidence type="ECO:0000313" key="6">
    <source>
        <dbReference type="Proteomes" id="UP000244081"/>
    </source>
</evidence>
<dbReference type="CDD" id="cd05804">
    <property type="entry name" value="StaR_like"/>
    <property type="match status" value="1"/>
</dbReference>
<evidence type="ECO:0000256" key="1">
    <source>
        <dbReference type="ARBA" id="ARBA00005857"/>
    </source>
</evidence>
<dbReference type="SUPFAM" id="SSF48452">
    <property type="entry name" value="TPR-like"/>
    <property type="match status" value="1"/>
</dbReference>
<dbReference type="Gene3D" id="1.25.40.10">
    <property type="entry name" value="Tetratricopeptide repeat domain"/>
    <property type="match status" value="1"/>
</dbReference>
<keyword evidence="3" id="KW-0677">Repeat</keyword>
<dbReference type="PANTHER" id="PTHR16263:SF4">
    <property type="entry name" value="TETRATRICOPEPTIDE REPEAT PROTEIN 38"/>
    <property type="match status" value="1"/>
</dbReference>
<keyword evidence="6" id="KW-1185">Reference proteome</keyword>
<dbReference type="AlphaFoldDB" id="A0A2T5VFC2"/>
<dbReference type="OrthoDB" id="9815900at2"/>
<organism evidence="5 6">
    <name type="scientific">Breoghania corrubedonensis</name>
    <dbReference type="NCBI Taxonomy" id="665038"/>
    <lineage>
        <taxon>Bacteria</taxon>
        <taxon>Pseudomonadati</taxon>
        <taxon>Pseudomonadota</taxon>
        <taxon>Alphaproteobacteria</taxon>
        <taxon>Hyphomicrobiales</taxon>
        <taxon>Stappiaceae</taxon>
        <taxon>Breoghania</taxon>
    </lineage>
</organism>
<dbReference type="Proteomes" id="UP000244081">
    <property type="component" value="Unassembled WGS sequence"/>
</dbReference>
<comment type="caution">
    <text evidence="5">The sequence shown here is derived from an EMBL/GenBank/DDBJ whole genome shotgun (WGS) entry which is preliminary data.</text>
</comment>
<evidence type="ECO:0000256" key="3">
    <source>
        <dbReference type="ARBA" id="ARBA00022737"/>
    </source>
</evidence>
<dbReference type="InterPro" id="IPR033891">
    <property type="entry name" value="TTC38"/>
</dbReference>
<dbReference type="InterPro" id="IPR011990">
    <property type="entry name" value="TPR-like_helical_dom_sf"/>
</dbReference>
<dbReference type="EMBL" id="QAYG01000001">
    <property type="protein sequence ID" value="PTW62461.1"/>
    <property type="molecule type" value="Genomic_DNA"/>
</dbReference>
<comment type="similarity">
    <text evidence="1">Belongs to the TTC38 family.</text>
</comment>